<evidence type="ECO:0000256" key="2">
    <source>
        <dbReference type="ARBA" id="ARBA00023163"/>
    </source>
</evidence>
<evidence type="ECO:0000313" key="4">
    <source>
        <dbReference type="EMBL" id="KAG7451987.1"/>
    </source>
</evidence>
<dbReference type="PROSITE" id="PS50280">
    <property type="entry name" value="SET"/>
    <property type="match status" value="1"/>
</dbReference>
<keyword evidence="1" id="KW-0805">Transcription regulation</keyword>
<dbReference type="PANTHER" id="PTHR45747">
    <property type="entry name" value="HISTONE-LYSINE N-METHYLTRANSFERASE E(Z)"/>
    <property type="match status" value="1"/>
</dbReference>
<comment type="caution">
    <text evidence="4">The sequence shown here is derived from an EMBL/GenBank/DDBJ whole genome shotgun (WGS) entry which is preliminary data.</text>
</comment>
<feature type="domain" description="SET" evidence="3">
    <location>
        <begin position="9"/>
        <end position="129"/>
    </location>
</feature>
<dbReference type="OrthoDB" id="6141102at2759"/>
<dbReference type="SMART" id="SM00317">
    <property type="entry name" value="SET"/>
    <property type="match status" value="1"/>
</dbReference>
<dbReference type="GO" id="GO:0005634">
    <property type="term" value="C:nucleus"/>
    <property type="evidence" value="ECO:0007669"/>
    <property type="project" value="TreeGrafter"/>
</dbReference>
<organism evidence="4 5">
    <name type="scientific">Guyanagaster necrorhizus</name>
    <dbReference type="NCBI Taxonomy" id="856835"/>
    <lineage>
        <taxon>Eukaryota</taxon>
        <taxon>Fungi</taxon>
        <taxon>Dikarya</taxon>
        <taxon>Basidiomycota</taxon>
        <taxon>Agaricomycotina</taxon>
        <taxon>Agaricomycetes</taxon>
        <taxon>Agaricomycetidae</taxon>
        <taxon>Agaricales</taxon>
        <taxon>Marasmiineae</taxon>
        <taxon>Physalacriaceae</taxon>
        <taxon>Guyanagaster</taxon>
    </lineage>
</organism>
<dbReference type="RefSeq" id="XP_043045487.1">
    <property type="nucleotide sequence ID" value="XM_043184971.1"/>
</dbReference>
<reference evidence="4" key="1">
    <citation type="submission" date="2020-11" db="EMBL/GenBank/DDBJ databases">
        <title>Adaptations for nitrogen fixation in a non-lichenized fungal sporocarp promotes dispersal by wood-feeding termites.</title>
        <authorList>
            <consortium name="DOE Joint Genome Institute"/>
            <person name="Koch R.A."/>
            <person name="Yoon G."/>
            <person name="Arayal U."/>
            <person name="Lail K."/>
            <person name="Amirebrahimi M."/>
            <person name="Labutti K."/>
            <person name="Lipzen A."/>
            <person name="Riley R."/>
            <person name="Barry K."/>
            <person name="Henrissat B."/>
            <person name="Grigoriev I.V."/>
            <person name="Herr J.R."/>
            <person name="Aime M.C."/>
        </authorList>
    </citation>
    <scope>NUCLEOTIDE SEQUENCE</scope>
    <source>
        <strain evidence="4">MCA 3950</strain>
    </source>
</reference>
<dbReference type="Proteomes" id="UP000812287">
    <property type="component" value="Unassembled WGS sequence"/>
</dbReference>
<gene>
    <name evidence="4" type="ORF">BT62DRAFT_926193</name>
</gene>
<dbReference type="SUPFAM" id="SSF82199">
    <property type="entry name" value="SET domain"/>
    <property type="match status" value="1"/>
</dbReference>
<dbReference type="PANTHER" id="PTHR45747:SF4">
    <property type="entry name" value="HISTONE-LYSINE N-METHYLTRANSFERASE E(Z)"/>
    <property type="match status" value="1"/>
</dbReference>
<protein>
    <submittedName>
        <fullName evidence="4">SET domain-containing protein</fullName>
    </submittedName>
</protein>
<dbReference type="GO" id="GO:0031507">
    <property type="term" value="P:heterochromatin formation"/>
    <property type="evidence" value="ECO:0007669"/>
    <property type="project" value="TreeGrafter"/>
</dbReference>
<accession>A0A9P8AZI2</accession>
<dbReference type="GeneID" id="66107268"/>
<evidence type="ECO:0000313" key="5">
    <source>
        <dbReference type="Proteomes" id="UP000812287"/>
    </source>
</evidence>
<dbReference type="InterPro" id="IPR045318">
    <property type="entry name" value="EZH1/2-like"/>
</dbReference>
<dbReference type="Pfam" id="PF00856">
    <property type="entry name" value="SET"/>
    <property type="match status" value="1"/>
</dbReference>
<dbReference type="GO" id="GO:0003682">
    <property type="term" value="F:chromatin binding"/>
    <property type="evidence" value="ECO:0007669"/>
    <property type="project" value="TreeGrafter"/>
</dbReference>
<dbReference type="InterPro" id="IPR046341">
    <property type="entry name" value="SET_dom_sf"/>
</dbReference>
<proteinExistence type="predicted"/>
<dbReference type="AlphaFoldDB" id="A0A9P8AZI2"/>
<evidence type="ECO:0000259" key="3">
    <source>
        <dbReference type="PROSITE" id="PS50280"/>
    </source>
</evidence>
<evidence type="ECO:0000256" key="1">
    <source>
        <dbReference type="ARBA" id="ARBA00023015"/>
    </source>
</evidence>
<name>A0A9P8AZI2_9AGAR</name>
<dbReference type="EMBL" id="MU250524">
    <property type="protein sequence ID" value="KAG7451987.1"/>
    <property type="molecule type" value="Genomic_DNA"/>
</dbReference>
<sequence length="149" mass="16858">MALQRQRYSALEIKRGAYGLGAFAKKEIKRGTNIGEYVGDILYLGFDGAQDLNGLIHDYTGLNYAFDANTSDNVRTIDAGRIGNETRYLNHSKKPNCSTRLALVHGEYRLLLFTLKKVNRDQELFLDYGKAYWKRKEPGTEGSGDEIED</sequence>
<dbReference type="GO" id="GO:0046976">
    <property type="term" value="F:histone H3K27 methyltransferase activity"/>
    <property type="evidence" value="ECO:0007669"/>
    <property type="project" value="TreeGrafter"/>
</dbReference>
<keyword evidence="5" id="KW-1185">Reference proteome</keyword>
<dbReference type="InterPro" id="IPR001214">
    <property type="entry name" value="SET_dom"/>
</dbReference>
<dbReference type="Gene3D" id="2.170.270.10">
    <property type="entry name" value="SET domain"/>
    <property type="match status" value="1"/>
</dbReference>
<keyword evidence="2" id="KW-0804">Transcription</keyword>